<protein>
    <submittedName>
        <fullName evidence="2">Uncharacterized protein</fullName>
    </submittedName>
</protein>
<feature type="coiled-coil region" evidence="1">
    <location>
        <begin position="211"/>
        <end position="256"/>
    </location>
</feature>
<name>A0A6N3G3Q3_EUBLI</name>
<gene>
    <name evidence="2" type="ORF">ELLFYP34_03703</name>
</gene>
<keyword evidence="1" id="KW-0175">Coiled coil</keyword>
<accession>A0A6N3G3Q3</accession>
<dbReference type="EMBL" id="CACRTR010000016">
    <property type="protein sequence ID" value="VYU59262.1"/>
    <property type="molecule type" value="Genomic_DNA"/>
</dbReference>
<dbReference type="AlphaFoldDB" id="A0A6N3G3Q3"/>
<proteinExistence type="predicted"/>
<evidence type="ECO:0000256" key="1">
    <source>
        <dbReference type="SAM" id="Coils"/>
    </source>
</evidence>
<organism evidence="2">
    <name type="scientific">Eubacterium limosum</name>
    <dbReference type="NCBI Taxonomy" id="1736"/>
    <lineage>
        <taxon>Bacteria</taxon>
        <taxon>Bacillati</taxon>
        <taxon>Bacillota</taxon>
        <taxon>Clostridia</taxon>
        <taxon>Eubacteriales</taxon>
        <taxon>Eubacteriaceae</taxon>
        <taxon>Eubacterium</taxon>
    </lineage>
</organism>
<evidence type="ECO:0000313" key="2">
    <source>
        <dbReference type="EMBL" id="VYU59262.1"/>
    </source>
</evidence>
<reference evidence="2" key="1">
    <citation type="submission" date="2019-11" db="EMBL/GenBank/DDBJ databases">
        <authorList>
            <person name="Feng L."/>
        </authorList>
    </citation>
    <scope>NUCLEOTIDE SEQUENCE</scope>
    <source>
        <strain evidence="2">ElimosumLFYP34</strain>
    </source>
</reference>
<sequence length="401" mass="45918">MSELVIENGVVIDDAEAVLEGISKLSGKNISSAETFKKFITNEKATKFYIDSKCTCKMQPDRDTVYLWLDSGFVDYYGNPIMISLLNSYGEYRGHYFGSFHTLSNAIRGFFPRNIKDINRNLGGLRNKYEYKIADRKVKHIEDENEFFLSLCNEEESFGTMSFVLENIKVDFAEEEQKIEDEITEEEVIEPAYDMNFREKEITIGLLLETIDGIQDYIDELFEEIEKFNSEDKVRMAELEAKNEEYKAALVRMRNFVEDESAQEDETEEQGIGGHSLLGRNGKILVLGASALDQNTMNGIAKLYGFHKKDFEYETDYTKVVNFAGRISNSERYVAIIFGACPHKVAGLVDWSSIIEKCRQCEDMPCAFDARSHSGELKVTKESFKTALWNVCNELKLKKVC</sequence>